<dbReference type="Pfam" id="PF13208">
    <property type="entry name" value="TerB_N"/>
    <property type="match status" value="1"/>
</dbReference>
<gene>
    <name evidence="4" type="ORF">SDC9_44002</name>
</gene>
<evidence type="ECO:0008006" key="5">
    <source>
        <dbReference type="Google" id="ProtNLM"/>
    </source>
</evidence>
<keyword evidence="1" id="KW-0472">Membrane</keyword>
<dbReference type="EMBL" id="VSSQ01000575">
    <property type="protein sequence ID" value="MPL97807.1"/>
    <property type="molecule type" value="Genomic_DNA"/>
</dbReference>
<name>A0A644W2I7_9ZZZZ</name>
<dbReference type="InterPro" id="IPR025266">
    <property type="entry name" value="TerB_N"/>
</dbReference>
<evidence type="ECO:0000259" key="2">
    <source>
        <dbReference type="Pfam" id="PF13208"/>
    </source>
</evidence>
<accession>A0A644W2I7</accession>
<feature type="transmembrane region" description="Helical" evidence="1">
    <location>
        <begin position="38"/>
        <end position="71"/>
    </location>
</feature>
<dbReference type="AlphaFoldDB" id="A0A644W2I7"/>
<organism evidence="4">
    <name type="scientific">bioreactor metagenome</name>
    <dbReference type="NCBI Taxonomy" id="1076179"/>
    <lineage>
        <taxon>unclassified sequences</taxon>
        <taxon>metagenomes</taxon>
        <taxon>ecological metagenomes</taxon>
    </lineage>
</organism>
<evidence type="ECO:0000259" key="3">
    <source>
        <dbReference type="Pfam" id="PF15615"/>
    </source>
</evidence>
<evidence type="ECO:0000256" key="1">
    <source>
        <dbReference type="SAM" id="Phobius"/>
    </source>
</evidence>
<protein>
    <recommendedName>
        <fullName evidence="5">TerB N-terminal domain-containing protein</fullName>
    </recommendedName>
</protein>
<feature type="domain" description="TerB-C" evidence="3">
    <location>
        <begin position="430"/>
        <end position="656"/>
    </location>
</feature>
<feature type="domain" description="TerB N-terminal" evidence="2">
    <location>
        <begin position="118"/>
        <end position="335"/>
    </location>
</feature>
<sequence length="661" mass="74606">MKSTTPKLPGKFCRVLSFIPWINWLSVLYIGIVNTNALHIICGIVYAVITFAVPSTAPVFWIVGIIQYIFAYRSIKKRMASAETLPVKPQEKANIHSPSPTAPGFSDMVLPGEPEKKQAVPARPQYSAPTVRVSIHDPHEKFFADMKRFAQKDGKAVPFVPFMSYWPTYESMNKSQQAWYFYWRSQVRQGNYIDTDLSYIFVLIYELLSGTGWETPRDGYKKLTQVWNAYRERFPALDRYLADWIFDFARQHELTDFSLSEQENPHASPSAKTDLMIAQHASEVPLKLSFSLIDALCDYSIVSSKFYKDGNQELMREAIPRVVALADAALQKKTGKGILDTYGPTRAKKQEYYAFASAVCPQANQKIAFTVKGYSAYPKLRAYINELVRYGENSLRSLCGCRGRLRGITLDPETSKLIDSFLAKEYGNRQKTDSSEEKPAKVVLNFESINTLREESDAVREALSVEEPEAKAEKALLTDVKEVTSIYLALSPETRGLLNRLQKSAWEAPSQPGDEVLIQEINRQSERYLGRALLVVENSDIIAEDDYRDELAYIYENPPAIPAEEARTKCFDASLLPEEFRGFMEALSPEQEKALFAVTASVDSQPELEKIAEEALTMPQILLDDINAAAMQYLGDILIDTAEESPHILDEYAPALKKSIA</sequence>
<reference evidence="4" key="1">
    <citation type="submission" date="2019-08" db="EMBL/GenBank/DDBJ databases">
        <authorList>
            <person name="Kucharzyk K."/>
            <person name="Murdoch R.W."/>
            <person name="Higgins S."/>
            <person name="Loffler F."/>
        </authorList>
    </citation>
    <scope>NUCLEOTIDE SEQUENCE</scope>
</reference>
<dbReference type="InterPro" id="IPR028932">
    <property type="entry name" value="TerB-C"/>
</dbReference>
<proteinExistence type="predicted"/>
<keyword evidence="1" id="KW-1133">Transmembrane helix</keyword>
<keyword evidence="1" id="KW-0812">Transmembrane</keyword>
<comment type="caution">
    <text evidence="4">The sequence shown here is derived from an EMBL/GenBank/DDBJ whole genome shotgun (WGS) entry which is preliminary data.</text>
</comment>
<dbReference type="Pfam" id="PF15615">
    <property type="entry name" value="TerB_C"/>
    <property type="match status" value="1"/>
</dbReference>
<feature type="transmembrane region" description="Helical" evidence="1">
    <location>
        <begin position="12"/>
        <end position="32"/>
    </location>
</feature>
<evidence type="ECO:0000313" key="4">
    <source>
        <dbReference type="EMBL" id="MPL97807.1"/>
    </source>
</evidence>